<name>A0A2N9M4M9_9BACT</name>
<dbReference type="Proteomes" id="UP000239735">
    <property type="component" value="Unassembled WGS sequence"/>
</dbReference>
<evidence type="ECO:0000313" key="2">
    <source>
        <dbReference type="Proteomes" id="UP000239735"/>
    </source>
</evidence>
<accession>A0A2N9M4M9</accession>
<organism evidence="1 2">
    <name type="scientific">Candidatus Sulfuritelmatomonas gaucii</name>
    <dbReference type="NCBI Taxonomy" id="2043161"/>
    <lineage>
        <taxon>Bacteria</taxon>
        <taxon>Pseudomonadati</taxon>
        <taxon>Acidobacteriota</taxon>
        <taxon>Terriglobia</taxon>
        <taxon>Terriglobales</taxon>
        <taxon>Acidobacteriaceae</taxon>
        <taxon>Candidatus Sulfuritelmatomonas</taxon>
    </lineage>
</organism>
<gene>
    <name evidence="1" type="ORF">SBA5_790007</name>
</gene>
<evidence type="ECO:0000313" key="1">
    <source>
        <dbReference type="EMBL" id="SPE30464.1"/>
    </source>
</evidence>
<protein>
    <submittedName>
        <fullName evidence="1">Uncharacterized protein</fullName>
    </submittedName>
</protein>
<proteinExistence type="predicted"/>
<dbReference type="AlphaFoldDB" id="A0A2N9M4M9"/>
<sequence length="58" mass="6382">MATWRFSSNPLIKHLHLICLIAREDQTSHSIALSLCFHEGTLNGLVVTGTGTVVLLYC</sequence>
<reference evidence="2" key="1">
    <citation type="submission" date="2018-02" db="EMBL/GenBank/DDBJ databases">
        <authorList>
            <person name="Hausmann B."/>
        </authorList>
    </citation>
    <scope>NUCLEOTIDE SEQUENCE [LARGE SCALE GENOMIC DNA]</scope>
    <source>
        <strain evidence="2">Peat soil MAG SbA5</strain>
    </source>
</reference>
<dbReference type="EMBL" id="OKRB01000140">
    <property type="protein sequence ID" value="SPE30464.1"/>
    <property type="molecule type" value="Genomic_DNA"/>
</dbReference>